<dbReference type="PANTHER" id="PTHR13903:SF8">
    <property type="entry name" value="PIRIN"/>
    <property type="match status" value="1"/>
</dbReference>
<evidence type="ECO:0000313" key="6">
    <source>
        <dbReference type="Proteomes" id="UP001596978"/>
    </source>
</evidence>
<evidence type="ECO:0000259" key="4">
    <source>
        <dbReference type="Pfam" id="PF05726"/>
    </source>
</evidence>
<dbReference type="Pfam" id="PF02678">
    <property type="entry name" value="Pirin"/>
    <property type="match status" value="1"/>
</dbReference>
<feature type="domain" description="Pirin N-terminal" evidence="3">
    <location>
        <begin position="26"/>
        <end position="124"/>
    </location>
</feature>
<organism evidence="5 6">
    <name type="scientific">Sungkyunkwania multivorans</name>
    <dbReference type="NCBI Taxonomy" id="1173618"/>
    <lineage>
        <taxon>Bacteria</taxon>
        <taxon>Pseudomonadati</taxon>
        <taxon>Bacteroidota</taxon>
        <taxon>Flavobacteriia</taxon>
        <taxon>Flavobacteriales</taxon>
        <taxon>Flavobacteriaceae</taxon>
        <taxon>Sungkyunkwania</taxon>
    </lineage>
</organism>
<dbReference type="InterPro" id="IPR011051">
    <property type="entry name" value="RmlC_Cupin_sf"/>
</dbReference>
<dbReference type="RefSeq" id="WP_386407956.1">
    <property type="nucleotide sequence ID" value="NZ_JBHTJH010000010.1"/>
</dbReference>
<dbReference type="Gene3D" id="2.60.120.10">
    <property type="entry name" value="Jelly Rolls"/>
    <property type="match status" value="2"/>
</dbReference>
<evidence type="ECO:0000256" key="1">
    <source>
        <dbReference type="ARBA" id="ARBA00008416"/>
    </source>
</evidence>
<evidence type="ECO:0000259" key="3">
    <source>
        <dbReference type="Pfam" id="PF02678"/>
    </source>
</evidence>
<reference evidence="6" key="1">
    <citation type="journal article" date="2019" name="Int. J. Syst. Evol. Microbiol.">
        <title>The Global Catalogue of Microorganisms (GCM) 10K type strain sequencing project: providing services to taxonomists for standard genome sequencing and annotation.</title>
        <authorList>
            <consortium name="The Broad Institute Genomics Platform"/>
            <consortium name="The Broad Institute Genome Sequencing Center for Infectious Disease"/>
            <person name="Wu L."/>
            <person name="Ma J."/>
        </authorList>
    </citation>
    <scope>NUCLEOTIDE SEQUENCE [LARGE SCALE GENOMIC DNA]</scope>
    <source>
        <strain evidence="6">CCUG 62952</strain>
    </source>
</reference>
<dbReference type="EMBL" id="JBHTJH010000010">
    <property type="protein sequence ID" value="MFD0862640.1"/>
    <property type="molecule type" value="Genomic_DNA"/>
</dbReference>
<name>A0ABW3CXW9_9FLAO</name>
<evidence type="ECO:0000313" key="5">
    <source>
        <dbReference type="EMBL" id="MFD0862640.1"/>
    </source>
</evidence>
<keyword evidence="6" id="KW-1185">Reference proteome</keyword>
<proteinExistence type="inferred from homology"/>
<dbReference type="InterPro" id="IPR014710">
    <property type="entry name" value="RmlC-like_jellyroll"/>
</dbReference>
<dbReference type="Proteomes" id="UP001596978">
    <property type="component" value="Unassembled WGS sequence"/>
</dbReference>
<sequence length="296" mass="33011">MSNTDLIIEERSRDIGDFLVGRLIPFRKKRMVGPFIFIDHMGPSEIGPGHYLDVDQHPHIGLATLTYLLEGEIMHEDSLGTKQNITPGSVNWMVAGKGCAHTERTPQHLRDGRTMTMHGYQIWVALPKALEDTNPEFHHIDADALPRWNDGDASFALIAGKGFGKESPVPVHSELFMVEVTTSSAYDFKAEGYLKGEIGICIVSGSIDACDETITEGNMLVSKAEDICNITIQPNTHLLLFGGEAFPEERHIFWNFVATSKEQIETAKRKWEAWDWPKVAGDATYVALPKPPQLKK</sequence>
<dbReference type="CDD" id="cd02909">
    <property type="entry name" value="cupin_pirin_N"/>
    <property type="match status" value="1"/>
</dbReference>
<comment type="similarity">
    <text evidence="1 2">Belongs to the pirin family.</text>
</comment>
<accession>A0ABW3CXW9</accession>
<dbReference type="PANTHER" id="PTHR13903">
    <property type="entry name" value="PIRIN-RELATED"/>
    <property type="match status" value="1"/>
</dbReference>
<protein>
    <submittedName>
        <fullName evidence="5">Pirin family protein</fullName>
    </submittedName>
</protein>
<dbReference type="SUPFAM" id="SSF51182">
    <property type="entry name" value="RmlC-like cupins"/>
    <property type="match status" value="1"/>
</dbReference>
<dbReference type="InterPro" id="IPR012093">
    <property type="entry name" value="Pirin"/>
</dbReference>
<dbReference type="PIRSF" id="PIRSF006232">
    <property type="entry name" value="Pirin"/>
    <property type="match status" value="1"/>
</dbReference>
<dbReference type="Pfam" id="PF05726">
    <property type="entry name" value="Pirin_C"/>
    <property type="match status" value="1"/>
</dbReference>
<evidence type="ECO:0000256" key="2">
    <source>
        <dbReference type="RuleBase" id="RU003457"/>
    </source>
</evidence>
<dbReference type="InterPro" id="IPR008778">
    <property type="entry name" value="Pirin_C_dom"/>
</dbReference>
<gene>
    <name evidence="5" type="ORF">ACFQ1M_10535</name>
</gene>
<comment type="caution">
    <text evidence="5">The sequence shown here is derived from an EMBL/GenBank/DDBJ whole genome shotgun (WGS) entry which is preliminary data.</text>
</comment>
<feature type="domain" description="Pirin C-terminal" evidence="4">
    <location>
        <begin position="197"/>
        <end position="273"/>
    </location>
</feature>
<dbReference type="InterPro" id="IPR003829">
    <property type="entry name" value="Pirin_N_dom"/>
</dbReference>